<keyword evidence="3" id="KW-0378">Hydrolase</keyword>
<feature type="region of interest" description="Disordered" evidence="1">
    <location>
        <begin position="486"/>
        <end position="514"/>
    </location>
</feature>
<dbReference type="InterPro" id="IPR038475">
    <property type="entry name" value="RecG_C_sf"/>
</dbReference>
<keyword evidence="3" id="KW-0547">Nucleotide-binding</keyword>
<dbReference type="RefSeq" id="WP_070521760.1">
    <property type="nucleotide sequence ID" value="NZ_CP047357.1"/>
</dbReference>
<dbReference type="GO" id="GO:0003678">
    <property type="term" value="F:DNA helicase activity"/>
    <property type="evidence" value="ECO:0007669"/>
    <property type="project" value="UniProtKB-EC"/>
</dbReference>
<keyword evidence="3" id="KW-0067">ATP-binding</keyword>
<dbReference type="InterPro" id="IPR038461">
    <property type="entry name" value="Schlafen_AlbA_2_dom_sf"/>
</dbReference>
<dbReference type="Pfam" id="PF04326">
    <property type="entry name" value="SLFN_AlbA_2"/>
    <property type="match status" value="1"/>
</dbReference>
<dbReference type="InterPro" id="IPR007421">
    <property type="entry name" value="Schlafen_AlbA_2_dom"/>
</dbReference>
<sequence>MNSIDVPAQIEYLRAIGGDTWNIEAKSADGGFPGSLDETLSAFANMPEGGLILLGVSENEGGIDVTGVADPKALMEQLGSKARHRLHPPLQLGAVEVHEVEHRNVVACIVPPQDPSLRPFRVGKNGPAFIRSADGDYELSEPEVRVILAQMEPPRFDRKPVAGADVDSDLDPRLLEEYLSQQRSRAPRLRGMDRHELLVRTNVIDPESGNPTMAALYALGIHPQQFFPTLSVKARALPGPDETPGVRLRNQREFAGPIPDLLESTVEWIVENIGSTVVFDATTGHGRNVPELPLVALREVVANALVHRDLSPASLTKYVNVVRRPGNVLVTNPGGLWGLTERQLGTTPPSARNPVLYEMCRSITTADGNRVVEASATGIPAIRRALQEAHLSAPRFRDRVISFDADLSSTSLLSADELEWLRSIPQLPHLTIGQRVAIVALHNGREITNGGFRAEFPTMDSVEARRQLQELVRFGLAKTRGERGSTVYVRPDAPDPAPSGMPRYPGGPSAQRTRISSEAKRELIVSALAKSPSPRSRAEIRDLTGLSEGQLNPMITQLQREGVLEPTEPLQSPNQRYRLAGESAANG</sequence>
<feature type="region of interest" description="Disordered" evidence="1">
    <location>
        <begin position="529"/>
        <end position="587"/>
    </location>
</feature>
<feature type="domain" description="Schlafen AlbA-2" evidence="2">
    <location>
        <begin position="25"/>
        <end position="138"/>
    </location>
</feature>
<evidence type="ECO:0000256" key="1">
    <source>
        <dbReference type="SAM" id="MobiDB-lite"/>
    </source>
</evidence>
<feature type="compositionally biased region" description="Polar residues" evidence="1">
    <location>
        <begin position="547"/>
        <end position="559"/>
    </location>
</feature>
<dbReference type="EMBL" id="JAGINY010000001">
    <property type="protein sequence ID" value="MBP2331811.1"/>
    <property type="molecule type" value="Genomic_DNA"/>
</dbReference>
<evidence type="ECO:0000313" key="3">
    <source>
        <dbReference type="EMBL" id="MBP2331811.1"/>
    </source>
</evidence>
<proteinExistence type="predicted"/>
<evidence type="ECO:0000259" key="2">
    <source>
        <dbReference type="Pfam" id="PF04326"/>
    </source>
</evidence>
<name>A0ABS4U6J6_9CORY</name>
<accession>A0ABS4U6J6</accession>
<organism evidence="3 4">
    <name type="scientific">Corynebacterium freneyi</name>
    <dbReference type="NCBI Taxonomy" id="134034"/>
    <lineage>
        <taxon>Bacteria</taxon>
        <taxon>Bacillati</taxon>
        <taxon>Actinomycetota</taxon>
        <taxon>Actinomycetes</taxon>
        <taxon>Mycobacteriales</taxon>
        <taxon>Corynebacteriaceae</taxon>
        <taxon>Corynebacterium</taxon>
    </lineage>
</organism>
<protein>
    <submittedName>
        <fullName evidence="3">ATP-dependent DNA helicase RecG</fullName>
        <ecNumber evidence="3">3.6.4.12</ecNumber>
    </submittedName>
</protein>
<dbReference type="Pfam" id="PF13749">
    <property type="entry name" value="HATPase_c_4"/>
    <property type="match status" value="1"/>
</dbReference>
<dbReference type="Proteomes" id="UP001519305">
    <property type="component" value="Unassembled WGS sequence"/>
</dbReference>
<keyword evidence="3" id="KW-0347">Helicase</keyword>
<dbReference type="PANTHER" id="PTHR30595:SF6">
    <property type="entry name" value="SCHLAFEN ALBA-2 DOMAIN-CONTAINING PROTEIN"/>
    <property type="match status" value="1"/>
</dbReference>
<dbReference type="GO" id="GO:0016787">
    <property type="term" value="F:hydrolase activity"/>
    <property type="evidence" value="ECO:0007669"/>
    <property type="project" value="UniProtKB-KW"/>
</dbReference>
<evidence type="ECO:0000313" key="4">
    <source>
        <dbReference type="Proteomes" id="UP001519305"/>
    </source>
</evidence>
<keyword evidence="4" id="KW-1185">Reference proteome</keyword>
<gene>
    <name evidence="3" type="ORF">JOF33_000510</name>
</gene>
<comment type="caution">
    <text evidence="3">The sequence shown here is derived from an EMBL/GenBank/DDBJ whole genome shotgun (WGS) entry which is preliminary data.</text>
</comment>
<dbReference type="Gene3D" id="3.30.950.30">
    <property type="entry name" value="Schlafen, AAA domain"/>
    <property type="match status" value="1"/>
</dbReference>
<dbReference type="EC" id="3.6.4.12" evidence="3"/>
<dbReference type="Gene3D" id="3.30.565.60">
    <property type="match status" value="1"/>
</dbReference>
<dbReference type="PANTHER" id="PTHR30595">
    <property type="entry name" value="GLPR-RELATED TRANSCRIPTIONAL REPRESSOR"/>
    <property type="match status" value="1"/>
</dbReference>
<reference evidence="3 4" key="1">
    <citation type="submission" date="2021-03" db="EMBL/GenBank/DDBJ databases">
        <title>Sequencing the genomes of 1000 actinobacteria strains.</title>
        <authorList>
            <person name="Klenk H.-P."/>
        </authorList>
    </citation>
    <scope>NUCLEOTIDE SEQUENCE [LARGE SCALE GENOMIC DNA]</scope>
    <source>
        <strain evidence="3 4">DSM 44506</strain>
    </source>
</reference>